<reference evidence="8 10" key="1">
    <citation type="submission" date="2019-12" db="EMBL/GenBank/DDBJ databases">
        <title>Whole genome shotgun sequence of Streptomyces libani subsp. libani NBRC 13452.</title>
        <authorList>
            <person name="Ichikawa N."/>
            <person name="Kimura A."/>
            <person name="Kitahashi Y."/>
            <person name="Komaki H."/>
            <person name="Tamura T."/>
        </authorList>
    </citation>
    <scope>NUCLEOTIDE SEQUENCE [LARGE SCALE GENOMIC DNA]</scope>
    <source>
        <strain evidence="8 10">NBRC 13452</strain>
    </source>
</reference>
<dbReference type="InterPro" id="IPR031325">
    <property type="entry name" value="RHS_repeat"/>
</dbReference>
<organism evidence="8 10">
    <name type="scientific">Streptomyces nigrescens</name>
    <dbReference type="NCBI Taxonomy" id="1920"/>
    <lineage>
        <taxon>Bacteria</taxon>
        <taxon>Bacillati</taxon>
        <taxon>Actinomycetota</taxon>
        <taxon>Actinomycetes</taxon>
        <taxon>Kitasatosporales</taxon>
        <taxon>Streptomycetaceae</taxon>
        <taxon>Streptomyces</taxon>
    </lineage>
</organism>
<dbReference type="Proteomes" id="UP001210609">
    <property type="component" value="Chromosome"/>
</dbReference>
<feature type="domain" description="RHS protein conserved region" evidence="5">
    <location>
        <begin position="1280"/>
        <end position="1312"/>
    </location>
</feature>
<accession>A0A640TL36</accession>
<evidence type="ECO:0000259" key="6">
    <source>
        <dbReference type="Pfam" id="PF20148"/>
    </source>
</evidence>
<dbReference type="PANTHER" id="PTHR32305:SF15">
    <property type="entry name" value="PROTEIN RHSA-RELATED"/>
    <property type="match status" value="1"/>
</dbReference>
<dbReference type="PANTHER" id="PTHR32305">
    <property type="match status" value="1"/>
</dbReference>
<evidence type="ECO:0000313" key="11">
    <source>
        <dbReference type="Proteomes" id="UP001210609"/>
    </source>
</evidence>
<evidence type="ECO:0000256" key="2">
    <source>
        <dbReference type="SAM" id="Coils"/>
    </source>
</evidence>
<keyword evidence="4" id="KW-1133">Transmembrane helix</keyword>
<evidence type="ECO:0000259" key="5">
    <source>
        <dbReference type="Pfam" id="PF03527"/>
    </source>
</evidence>
<protein>
    <submittedName>
        <fullName evidence="9">DUF6531 domain-containing protein</fullName>
    </submittedName>
</protein>
<keyword evidence="2" id="KW-0175">Coiled coil</keyword>
<dbReference type="Pfam" id="PF05593">
    <property type="entry name" value="RHS_repeat"/>
    <property type="match status" value="4"/>
</dbReference>
<dbReference type="Proteomes" id="UP000429552">
    <property type="component" value="Unassembled WGS sequence"/>
</dbReference>
<feature type="compositionally biased region" description="Basic and acidic residues" evidence="3">
    <location>
        <begin position="141"/>
        <end position="160"/>
    </location>
</feature>
<sequence>MARPAVSEWESVFGFSDDPTPGDAEVLGQLARSYRSVADNAGDALPLVSGLENQQVGEGKTMEKLRDKLGDLAEQVRKLHSSYDQAAGALDTYVHSLRDQQRNADNALEQGREAKERLESATEVVRAAGADIGRLDGVTHPPDDHEARASTRRALDEAHSKQSTAQTHADDAQADLDAARLLAEDARQVREEDASTAAQKLDDARDESVAGYSLWDKIKKALSTAFGIISAVLGVLALLVPGLQGIGLALTIGSVVAGAASLGINLAISAESGEWNPLDIVLGVVGLVGGGAALLKGVGGIGSALKGVKPGSMKNPQGGVRVNSRSANSRTCKTDPVDVASGEMMLPQTDLSLPGVLPLVITRTYLSTYRYGQFFGPSWASTLDERLEVDDRGRVLWAREDGSILTYPGLPAAGADERVWPEEGPRLPLTHEATGAAGEVTYRITDPHTGLVRSFAAPPGHDESGLHWLARWQDRNGNEVGVSRLEDGTPTRLVHSGGYRVDVHCLAGRLLRLAVSTPEGPVEVTSYSHDADGNLTHVANSSGKSLVFGYDARSRITSWTDRNGSTYRYVYDDDNRVTETIGPDGYLSSRWSYDPDQRQTHYTDACGATTVHQLNDLHQVIGETDPLGHTTTSEWDRYDNLLARTDALGNTTRFEYDRAHNPTVVRLPDDSTSTASYNELNLPTLSTGPDGTTWRQEFDARGNLTAVIAPDGTTSRFTHHRTGAIASETDPSGAVATYEADGAGLPLALVGPAGHRATIERDAFGRPTVMTDPLGAVTRATWTVEGLISARTTPDGRSEYLSWDGEGNCLERTDPAGGVSTFEYTHFGKLAARTGPDGVRYSFAYNPELRLTKVLNSQGLSWDYTYDRAGRLTGESDFHDREIAYAHDAVGRVVSHTTPLGEEITFQYNSVGERLAKNVAGVLTSYTYDPGGELVRAASPHSTVEFERDLMGRLLAETVDGRTTRFSYDLLGRRTSRVTPTGAVTELGYDEAGNRESLTTGGHRLNFTHDVLGRELARVWGTDASPVRATTAWDKAGRLVSHGLVAPGRTLRDRGYTYRADDHLTAVTDAVSGTVQRMELDPAGRPLTVTADGWSESYAYDQAGNQTSASWPEKAGRAEARGERSYTGTRIDAAGAVRYEHDAAGRMVLRQKRRLSGKPDTWRYEWDAEDHLLSCTTPNGVLWRYTYDPLGRRTAKYRMNADGSVAEAVHFTWDGTRLAEQTDTTTGVTLTWDHEGHRPLTQLERKPGPRADGDSAAGPAQGGSASGLTGPEVDSRFFAIVTDLVGTPTELVDESGHIAWHSRTTLWGTTARNRDATAVTPLRFPGQYEDPETGLHYNYFRHYDPETGRYASPDPLGLAAAPNPVAYVDNPRTGTDPWGLAGGPCPPPGNGGGGYNLRPRHKPATVGQNGSDKYRDTFFNANPAQQGKPMVIHHAVEQQVLKRYPNVFRADEINSVENLRGIPNQINSKVHLSDIRKEWNDFYKLHPSANPPTRQELLDKATDIDNKFGKQFDPPVR</sequence>
<dbReference type="Pfam" id="PF20148">
    <property type="entry name" value="DUF6531"/>
    <property type="match status" value="1"/>
</dbReference>
<dbReference type="NCBIfam" id="TIGR01643">
    <property type="entry name" value="YD_repeat_2x"/>
    <property type="match status" value="10"/>
</dbReference>
<gene>
    <name evidence="8" type="ORF">Sliba_40850</name>
    <name evidence="9" type="ORF">STRLI_004072</name>
</gene>
<dbReference type="Gene3D" id="2.180.10.10">
    <property type="entry name" value="RHS repeat-associated core"/>
    <property type="match status" value="3"/>
</dbReference>
<dbReference type="InterPro" id="IPR022385">
    <property type="entry name" value="Rhs_assc_core"/>
</dbReference>
<feature type="domain" description="DUF6531" evidence="6">
    <location>
        <begin position="335"/>
        <end position="407"/>
    </location>
</feature>
<feature type="coiled-coil region" evidence="2">
    <location>
        <begin position="62"/>
        <end position="124"/>
    </location>
</feature>
<feature type="region of interest" description="Disordered" evidence="3">
    <location>
        <begin position="1234"/>
        <end position="1270"/>
    </location>
</feature>
<dbReference type="Pfam" id="PF03527">
    <property type="entry name" value="RHS"/>
    <property type="match status" value="1"/>
</dbReference>
<evidence type="ECO:0000313" key="9">
    <source>
        <dbReference type="EMBL" id="WAT98063.1"/>
    </source>
</evidence>
<dbReference type="EMBL" id="CP114202">
    <property type="protein sequence ID" value="WAT98063.1"/>
    <property type="molecule type" value="Genomic_DNA"/>
</dbReference>
<dbReference type="InterPro" id="IPR045351">
    <property type="entry name" value="DUF6531"/>
</dbReference>
<evidence type="ECO:0000313" key="8">
    <source>
        <dbReference type="EMBL" id="GFE23632.1"/>
    </source>
</evidence>
<dbReference type="InterPro" id="IPR001826">
    <property type="entry name" value="RHS"/>
</dbReference>
<feature type="transmembrane region" description="Helical" evidence="4">
    <location>
        <begin position="221"/>
        <end position="240"/>
    </location>
</feature>
<evidence type="ECO:0000256" key="1">
    <source>
        <dbReference type="ARBA" id="ARBA00022737"/>
    </source>
</evidence>
<name>A0A640TL36_STRNI</name>
<feature type="compositionally biased region" description="Basic and acidic residues" evidence="3">
    <location>
        <begin position="1234"/>
        <end position="1253"/>
    </location>
</feature>
<dbReference type="EMBL" id="BLIP01000001">
    <property type="protein sequence ID" value="GFE23632.1"/>
    <property type="molecule type" value="Genomic_DNA"/>
</dbReference>
<dbReference type="InterPro" id="IPR050708">
    <property type="entry name" value="T6SS_VgrG/RHS"/>
</dbReference>
<keyword evidence="11" id="KW-1185">Reference proteome</keyword>
<dbReference type="Pfam" id="PF25023">
    <property type="entry name" value="TEN_YD-shell"/>
    <property type="match status" value="1"/>
</dbReference>
<keyword evidence="1" id="KW-0677">Repeat</keyword>
<dbReference type="InterPro" id="IPR056823">
    <property type="entry name" value="TEN-like_YD-shell"/>
</dbReference>
<feature type="region of interest" description="Disordered" evidence="3">
    <location>
        <begin position="132"/>
        <end position="171"/>
    </location>
</feature>
<feature type="domain" description="Teneurin-like YD-shell" evidence="7">
    <location>
        <begin position="827"/>
        <end position="977"/>
    </location>
</feature>
<feature type="transmembrane region" description="Helical" evidence="4">
    <location>
        <begin position="280"/>
        <end position="305"/>
    </location>
</feature>
<dbReference type="RefSeq" id="WP_159487559.1">
    <property type="nucleotide sequence ID" value="NZ_BLIP01000001.1"/>
</dbReference>
<keyword evidence="4" id="KW-0812">Transmembrane</keyword>
<evidence type="ECO:0000256" key="4">
    <source>
        <dbReference type="SAM" id="Phobius"/>
    </source>
</evidence>
<evidence type="ECO:0000313" key="10">
    <source>
        <dbReference type="Proteomes" id="UP000429552"/>
    </source>
</evidence>
<keyword evidence="4" id="KW-0472">Membrane</keyword>
<reference evidence="9 11" key="2">
    <citation type="submission" date="2022-12" db="EMBL/GenBank/DDBJ databases">
        <authorList>
            <person name="Ruckert C."/>
            <person name="Busche T."/>
            <person name="Kalinowski J."/>
            <person name="Wittmann C."/>
        </authorList>
    </citation>
    <scope>NUCLEOTIDE SEQUENCE [LARGE SCALE GENOMIC DNA]</scope>
    <source>
        <strain evidence="9 11">DSM 40555</strain>
    </source>
</reference>
<feature type="transmembrane region" description="Helical" evidence="4">
    <location>
        <begin position="246"/>
        <end position="268"/>
    </location>
</feature>
<evidence type="ECO:0000256" key="3">
    <source>
        <dbReference type="SAM" id="MobiDB-lite"/>
    </source>
</evidence>
<evidence type="ECO:0000259" key="7">
    <source>
        <dbReference type="Pfam" id="PF25023"/>
    </source>
</evidence>
<dbReference type="NCBIfam" id="TIGR03696">
    <property type="entry name" value="Rhs_assc_core"/>
    <property type="match status" value="1"/>
</dbReference>
<proteinExistence type="predicted"/>
<dbReference type="InterPro" id="IPR006530">
    <property type="entry name" value="YD"/>
</dbReference>